<dbReference type="InterPro" id="IPR036390">
    <property type="entry name" value="WH_DNA-bd_sf"/>
</dbReference>
<keyword evidence="1" id="KW-0805">Transcription regulation</keyword>
<dbReference type="Proteomes" id="UP001500227">
    <property type="component" value="Unassembled WGS sequence"/>
</dbReference>
<dbReference type="Pfam" id="PF07729">
    <property type="entry name" value="FCD"/>
    <property type="match status" value="1"/>
</dbReference>
<evidence type="ECO:0000256" key="2">
    <source>
        <dbReference type="ARBA" id="ARBA00023125"/>
    </source>
</evidence>
<sequence>MRLSDLILEKLIALVQEHGLQAGDRLPSERSLATQFGVSRPAIREAIRTLASRQWLTTKHGGGSYVTEQFHHSHHALDPSTASYQQHIIEARQIIEASTAWHAALRATDEDKQRLKQCLDAIEALQQTAQHQQAAIADAHFHLAIAEASHNVVFVQIMRGFFQHLLSNVEKNRQSALHESSCFASDQLTLQHRALLDAILQGDAQQAQAAAIHHLDYVHQRLAHRHTNTVR</sequence>
<keyword evidence="2" id="KW-0238">DNA-binding</keyword>
<dbReference type="RefSeq" id="WP_345370026.1">
    <property type="nucleotide sequence ID" value="NZ_BAABKD010000008.1"/>
</dbReference>
<dbReference type="InterPro" id="IPR011711">
    <property type="entry name" value="GntR_C"/>
</dbReference>
<dbReference type="PANTHER" id="PTHR43537">
    <property type="entry name" value="TRANSCRIPTIONAL REGULATOR, GNTR FAMILY"/>
    <property type="match status" value="1"/>
</dbReference>
<dbReference type="SMART" id="SM00895">
    <property type="entry name" value="FCD"/>
    <property type="match status" value="1"/>
</dbReference>
<evidence type="ECO:0000256" key="3">
    <source>
        <dbReference type="ARBA" id="ARBA00023163"/>
    </source>
</evidence>
<dbReference type="SUPFAM" id="SSF46785">
    <property type="entry name" value="Winged helix' DNA-binding domain"/>
    <property type="match status" value="1"/>
</dbReference>
<feature type="domain" description="HTH gntR-type" evidence="4">
    <location>
        <begin position="1"/>
        <end position="69"/>
    </location>
</feature>
<evidence type="ECO:0000259" key="4">
    <source>
        <dbReference type="PROSITE" id="PS50949"/>
    </source>
</evidence>
<dbReference type="PANTHER" id="PTHR43537:SF18">
    <property type="entry name" value="L-LACTATE DEHYDROGENASE OPERON REGULATORY PROTEIN-RELATED"/>
    <property type="match status" value="1"/>
</dbReference>
<reference evidence="6" key="1">
    <citation type="journal article" date="2019" name="Int. J. Syst. Evol. Microbiol.">
        <title>The Global Catalogue of Microorganisms (GCM) 10K type strain sequencing project: providing services to taxonomists for standard genome sequencing and annotation.</title>
        <authorList>
            <consortium name="The Broad Institute Genomics Platform"/>
            <consortium name="The Broad Institute Genome Sequencing Center for Infectious Disease"/>
            <person name="Wu L."/>
            <person name="Ma J."/>
        </authorList>
    </citation>
    <scope>NUCLEOTIDE SEQUENCE [LARGE SCALE GENOMIC DNA]</scope>
    <source>
        <strain evidence="6">JCM 18423</strain>
    </source>
</reference>
<evidence type="ECO:0000313" key="5">
    <source>
        <dbReference type="EMBL" id="GAA5088244.1"/>
    </source>
</evidence>
<dbReference type="InterPro" id="IPR036388">
    <property type="entry name" value="WH-like_DNA-bd_sf"/>
</dbReference>
<comment type="caution">
    <text evidence="5">The sequence shown here is derived from an EMBL/GenBank/DDBJ whole genome shotgun (WGS) entry which is preliminary data.</text>
</comment>
<name>A0ABP9M2T7_9BURK</name>
<organism evidence="5 6">
    <name type="scientific">Paenalcaligenes hermetiae</name>
    <dbReference type="NCBI Taxonomy" id="1157987"/>
    <lineage>
        <taxon>Bacteria</taxon>
        <taxon>Pseudomonadati</taxon>
        <taxon>Pseudomonadota</taxon>
        <taxon>Betaproteobacteria</taxon>
        <taxon>Burkholderiales</taxon>
        <taxon>Alcaligenaceae</taxon>
        <taxon>Paenalcaligenes</taxon>
    </lineage>
</organism>
<evidence type="ECO:0000256" key="1">
    <source>
        <dbReference type="ARBA" id="ARBA00023015"/>
    </source>
</evidence>
<dbReference type="PROSITE" id="PS50949">
    <property type="entry name" value="HTH_GNTR"/>
    <property type="match status" value="1"/>
</dbReference>
<dbReference type="Gene3D" id="1.10.10.10">
    <property type="entry name" value="Winged helix-like DNA-binding domain superfamily/Winged helix DNA-binding domain"/>
    <property type="match status" value="1"/>
</dbReference>
<dbReference type="SMART" id="SM00345">
    <property type="entry name" value="HTH_GNTR"/>
    <property type="match status" value="1"/>
</dbReference>
<dbReference type="SUPFAM" id="SSF48008">
    <property type="entry name" value="GntR ligand-binding domain-like"/>
    <property type="match status" value="1"/>
</dbReference>
<accession>A0ABP9M2T7</accession>
<proteinExistence type="predicted"/>
<protein>
    <submittedName>
        <fullName evidence="5">Transcriptional regulator LldR</fullName>
    </submittedName>
</protein>
<dbReference type="PRINTS" id="PR00035">
    <property type="entry name" value="HTHGNTR"/>
</dbReference>
<gene>
    <name evidence="5" type="primary">lldR_1</name>
    <name evidence="5" type="ORF">GCM10023337_09610</name>
</gene>
<keyword evidence="6" id="KW-1185">Reference proteome</keyword>
<dbReference type="Gene3D" id="1.20.120.530">
    <property type="entry name" value="GntR ligand-binding domain-like"/>
    <property type="match status" value="1"/>
</dbReference>
<dbReference type="InterPro" id="IPR008920">
    <property type="entry name" value="TF_FadR/GntR_C"/>
</dbReference>
<dbReference type="CDD" id="cd07377">
    <property type="entry name" value="WHTH_GntR"/>
    <property type="match status" value="1"/>
</dbReference>
<evidence type="ECO:0000313" key="6">
    <source>
        <dbReference type="Proteomes" id="UP001500227"/>
    </source>
</evidence>
<dbReference type="EMBL" id="BAABKD010000008">
    <property type="protein sequence ID" value="GAA5088244.1"/>
    <property type="molecule type" value="Genomic_DNA"/>
</dbReference>
<dbReference type="Pfam" id="PF00392">
    <property type="entry name" value="GntR"/>
    <property type="match status" value="1"/>
</dbReference>
<dbReference type="InterPro" id="IPR000524">
    <property type="entry name" value="Tscrpt_reg_HTH_GntR"/>
</dbReference>
<keyword evidence="3" id="KW-0804">Transcription</keyword>